<dbReference type="EMBL" id="BSOY01000029">
    <property type="protein sequence ID" value="GLS01523.1"/>
    <property type="molecule type" value="Genomic_DNA"/>
</dbReference>
<reference evidence="2" key="1">
    <citation type="journal article" date="2019" name="Int. J. Syst. Evol. Microbiol.">
        <title>The Global Catalogue of Microorganisms (GCM) 10K type strain sequencing project: providing services to taxonomists for standard genome sequencing and annotation.</title>
        <authorList>
            <consortium name="The Broad Institute Genomics Platform"/>
            <consortium name="The Broad Institute Genome Sequencing Center for Infectious Disease"/>
            <person name="Wu L."/>
            <person name="Ma J."/>
        </authorList>
    </citation>
    <scope>NUCLEOTIDE SEQUENCE [LARGE SCALE GENOMIC DNA]</scope>
    <source>
        <strain evidence="2">NBRC 110107</strain>
    </source>
</reference>
<evidence type="ECO:0000313" key="2">
    <source>
        <dbReference type="Proteomes" id="UP001156921"/>
    </source>
</evidence>
<sequence length="93" mass="10343">MRPLQTGSRVLLNGRTPRGDVSPLELELGEVGAAYRMSFQCSQNGETMQLSWVSGLVGEGGQVRYRAGSAEFRRGALVRSLSEEADEETFWYR</sequence>
<dbReference type="Proteomes" id="UP001156921">
    <property type="component" value="Unassembled WGS sequence"/>
</dbReference>
<comment type="caution">
    <text evidence="1">The sequence shown here is derived from an EMBL/GenBank/DDBJ whole genome shotgun (WGS) entry which is preliminary data.</text>
</comment>
<gene>
    <name evidence="1" type="ORF">GCM10007859_15380</name>
</gene>
<name>A0ABQ6BHY1_9CAUL</name>
<evidence type="ECO:0000313" key="1">
    <source>
        <dbReference type="EMBL" id="GLS01523.1"/>
    </source>
</evidence>
<keyword evidence="2" id="KW-1185">Reference proteome</keyword>
<protein>
    <submittedName>
        <fullName evidence="1">Uncharacterized protein</fullName>
    </submittedName>
</protein>
<accession>A0ABQ6BHY1</accession>
<proteinExistence type="predicted"/>
<organism evidence="1 2">
    <name type="scientific">Brevundimonas denitrificans</name>
    <dbReference type="NCBI Taxonomy" id="1443434"/>
    <lineage>
        <taxon>Bacteria</taxon>
        <taxon>Pseudomonadati</taxon>
        <taxon>Pseudomonadota</taxon>
        <taxon>Alphaproteobacteria</taxon>
        <taxon>Caulobacterales</taxon>
        <taxon>Caulobacteraceae</taxon>
        <taxon>Brevundimonas</taxon>
    </lineage>
</organism>